<keyword evidence="3" id="KW-1185">Reference proteome</keyword>
<gene>
    <name evidence="2" type="ORF">KNV97_13720</name>
</gene>
<keyword evidence="1" id="KW-1133">Transmembrane helix</keyword>
<evidence type="ECO:0000313" key="2">
    <source>
        <dbReference type="EMBL" id="QXO19237.1"/>
    </source>
</evidence>
<accession>A0A975UCR3</accession>
<protein>
    <submittedName>
        <fullName evidence="2">Uncharacterized protein</fullName>
    </submittedName>
</protein>
<reference evidence="2" key="1">
    <citation type="submission" date="2021-06" db="EMBL/GenBank/DDBJ databases">
        <title>Vibrio nov. sp., novel gut bacterium isolated from Yellow Sea oyster.</title>
        <authorList>
            <person name="Muhammad N."/>
            <person name="Nguyen T.H."/>
            <person name="Lee Y.-J."/>
            <person name="Ko J."/>
            <person name="Kim S.-G."/>
        </authorList>
    </citation>
    <scope>NUCLEOTIDE SEQUENCE</scope>
    <source>
        <strain evidence="2">OG9-811</strain>
    </source>
</reference>
<sequence>MEYIFTEFQNLFTSKDLAIIVLLALVVKIAIQFTQIFKIKVQTEKIIKERLDLLNKSLKFKESSQDLHRYQSLRNEIRNLRTQKRLLRYTYRKRLTSLSDIAYDTISIFLSVESITDTSKTKTNTVVGMMLKERASTANKIKLLLSGSVLVYLVASVISIIEFNWLAITFPTTLFLALQTDQFLITYRIRKGWYGRNEYEAREIIEYILSHADKDDFNNDGGLKKLMDEPKRTEYKVEKDVKGWVNA</sequence>
<organism evidence="2 3">
    <name type="scientific">Vibrio ostreae</name>
    <dbReference type="NCBI Taxonomy" id="2841925"/>
    <lineage>
        <taxon>Bacteria</taxon>
        <taxon>Pseudomonadati</taxon>
        <taxon>Pseudomonadota</taxon>
        <taxon>Gammaproteobacteria</taxon>
        <taxon>Vibrionales</taxon>
        <taxon>Vibrionaceae</taxon>
        <taxon>Vibrio</taxon>
    </lineage>
</organism>
<dbReference type="KEGG" id="vos:KNV97_13720"/>
<dbReference type="AlphaFoldDB" id="A0A975UCR3"/>
<feature type="transmembrane region" description="Helical" evidence="1">
    <location>
        <begin position="17"/>
        <end position="37"/>
    </location>
</feature>
<feature type="transmembrane region" description="Helical" evidence="1">
    <location>
        <begin position="141"/>
        <end position="161"/>
    </location>
</feature>
<evidence type="ECO:0000313" key="3">
    <source>
        <dbReference type="Proteomes" id="UP000694232"/>
    </source>
</evidence>
<dbReference type="EMBL" id="CP076643">
    <property type="protein sequence ID" value="QXO19237.1"/>
    <property type="molecule type" value="Genomic_DNA"/>
</dbReference>
<dbReference type="Proteomes" id="UP000694232">
    <property type="component" value="Chromosome 1"/>
</dbReference>
<evidence type="ECO:0000256" key="1">
    <source>
        <dbReference type="SAM" id="Phobius"/>
    </source>
</evidence>
<dbReference type="RefSeq" id="WP_218563382.1">
    <property type="nucleotide sequence ID" value="NZ_CP076643.1"/>
</dbReference>
<name>A0A975UCR3_9VIBR</name>
<proteinExistence type="predicted"/>
<keyword evidence="1" id="KW-0472">Membrane</keyword>
<keyword evidence="1" id="KW-0812">Transmembrane</keyword>